<name>A0A1F6CLS0_9BACT</name>
<gene>
    <name evidence="1" type="ORF">A2763_03735</name>
</gene>
<dbReference type="Proteomes" id="UP000178370">
    <property type="component" value="Unassembled WGS sequence"/>
</dbReference>
<dbReference type="AlphaFoldDB" id="A0A1F6CLS0"/>
<comment type="caution">
    <text evidence="1">The sequence shown here is derived from an EMBL/GenBank/DDBJ whole genome shotgun (WGS) entry which is preliminary data.</text>
</comment>
<dbReference type="EMBL" id="MFKV01000021">
    <property type="protein sequence ID" value="OGG50028.1"/>
    <property type="molecule type" value="Genomic_DNA"/>
</dbReference>
<dbReference type="CDD" id="cd16376">
    <property type="entry name" value="Avd_like"/>
    <property type="match status" value="1"/>
</dbReference>
<dbReference type="STRING" id="1798482.A2763_03735"/>
<dbReference type="InterPro" id="IPR036583">
    <property type="entry name" value="23S_rRNA_IVS_sf"/>
</dbReference>
<evidence type="ECO:0008006" key="3">
    <source>
        <dbReference type="Google" id="ProtNLM"/>
    </source>
</evidence>
<proteinExistence type="predicted"/>
<sequence>MPLLERIKNVYLLWHEYHSKLPKIHQYTIGAKIDILFVEVMEMVSAAAFLPRQEKLPYLRIAIRKFDTIKLLLLVLWESKSLDNKKYAALSIPTDEIGKMLGGWQGQLIKLDPAKVRGEK</sequence>
<accession>A0A1F6CLS0</accession>
<evidence type="ECO:0000313" key="1">
    <source>
        <dbReference type="EMBL" id="OGG50028.1"/>
    </source>
</evidence>
<organism evidence="1 2">
    <name type="scientific">Candidatus Kaiserbacteria bacterium RIFCSPHIGHO2_01_FULL_54_36</name>
    <dbReference type="NCBI Taxonomy" id="1798482"/>
    <lineage>
        <taxon>Bacteria</taxon>
        <taxon>Candidatus Kaiseribacteriota</taxon>
    </lineage>
</organism>
<protein>
    <recommendedName>
        <fullName evidence="3">Four helix bundle protein</fullName>
    </recommendedName>
</protein>
<dbReference type="Gene3D" id="1.20.1440.60">
    <property type="entry name" value="23S rRNA-intervening sequence"/>
    <property type="match status" value="1"/>
</dbReference>
<dbReference type="InterPro" id="IPR055360">
    <property type="entry name" value="bAvd"/>
</dbReference>
<reference evidence="1 2" key="1">
    <citation type="journal article" date="2016" name="Nat. Commun.">
        <title>Thousands of microbial genomes shed light on interconnected biogeochemical processes in an aquifer system.</title>
        <authorList>
            <person name="Anantharaman K."/>
            <person name="Brown C.T."/>
            <person name="Hug L.A."/>
            <person name="Sharon I."/>
            <person name="Castelle C.J."/>
            <person name="Probst A.J."/>
            <person name="Thomas B.C."/>
            <person name="Singh A."/>
            <person name="Wilkins M.J."/>
            <person name="Karaoz U."/>
            <person name="Brodie E.L."/>
            <person name="Williams K.H."/>
            <person name="Hubbard S.S."/>
            <person name="Banfield J.F."/>
        </authorList>
    </citation>
    <scope>NUCLEOTIDE SEQUENCE [LARGE SCALE GENOMIC DNA]</scope>
</reference>
<evidence type="ECO:0000313" key="2">
    <source>
        <dbReference type="Proteomes" id="UP000178370"/>
    </source>
</evidence>